<dbReference type="RefSeq" id="WP_258812537.1">
    <property type="nucleotide sequence ID" value="NZ_JANUGU010000004.1"/>
</dbReference>
<sequence length="230" mass="23462">MSVLLDSAVEHTRGSFENPGMFAPLASSFATALAAARSTPGTAIYSTALAIGAAGSAFHIYNVARRPGGFCWQNLFYAAPLGAPAALGLAGILGLAAQRLQLHPGSAPGRRAICAVAGIGMAGSAAEAALLHFRGAYHRPAMWLPVTVPPIGAIFLLRAATGARDRLARAWLGLTALLGVIGVAFHANGIAKQMGGWSNWRQNVLSGPPLPAPPSFLALALAGRAALAAR</sequence>
<protein>
    <submittedName>
        <fullName evidence="2">Uncharacterized protein</fullName>
    </submittedName>
</protein>
<evidence type="ECO:0000313" key="2">
    <source>
        <dbReference type="EMBL" id="MCS0659357.1"/>
    </source>
</evidence>
<comment type="caution">
    <text evidence="2">The sequence shown here is derived from an EMBL/GenBank/DDBJ whole genome shotgun (WGS) entry which is preliminary data.</text>
</comment>
<keyword evidence="1" id="KW-0812">Transmembrane</keyword>
<feature type="transmembrane region" description="Helical" evidence="1">
    <location>
        <begin position="81"/>
        <end position="100"/>
    </location>
</feature>
<feature type="transmembrane region" description="Helical" evidence="1">
    <location>
        <begin position="141"/>
        <end position="159"/>
    </location>
</feature>
<feature type="transmembrane region" description="Helical" evidence="1">
    <location>
        <begin position="112"/>
        <end position="135"/>
    </location>
</feature>
<evidence type="ECO:0000256" key="1">
    <source>
        <dbReference type="SAM" id="Phobius"/>
    </source>
</evidence>
<dbReference type="EMBL" id="JANUGU010000004">
    <property type="protein sequence ID" value="MCS0659357.1"/>
    <property type="molecule type" value="Genomic_DNA"/>
</dbReference>
<name>A0ABT2CZH6_9BURK</name>
<reference evidence="2 3" key="1">
    <citation type="submission" date="2022-08" db="EMBL/GenBank/DDBJ databases">
        <title>Reclassification of Massilia species as members of the genera Telluria, Duganella, Pseudoduganella, Mokoshia gen. nov. and Zemynaea gen. nov. using orthogonal and non-orthogonal genome-based approaches.</title>
        <authorList>
            <person name="Bowman J.P."/>
        </authorList>
    </citation>
    <scope>NUCLEOTIDE SEQUENCE [LARGE SCALE GENOMIC DNA]</scope>
    <source>
        <strain evidence="2 3">JCM 31606</strain>
    </source>
</reference>
<feature type="transmembrane region" description="Helical" evidence="1">
    <location>
        <begin position="171"/>
        <end position="191"/>
    </location>
</feature>
<accession>A0ABT2CZH6</accession>
<gene>
    <name evidence="2" type="ORF">NX778_14905</name>
</gene>
<keyword evidence="3" id="KW-1185">Reference proteome</keyword>
<keyword evidence="1" id="KW-1133">Transmembrane helix</keyword>
<dbReference type="Proteomes" id="UP001204621">
    <property type="component" value="Unassembled WGS sequence"/>
</dbReference>
<evidence type="ECO:0000313" key="3">
    <source>
        <dbReference type="Proteomes" id="UP001204621"/>
    </source>
</evidence>
<feature type="transmembrane region" description="Helical" evidence="1">
    <location>
        <begin position="43"/>
        <end position="61"/>
    </location>
</feature>
<keyword evidence="1" id="KW-0472">Membrane</keyword>
<organism evidence="2 3">
    <name type="scientific">Massilia terrae</name>
    <dbReference type="NCBI Taxonomy" id="1811224"/>
    <lineage>
        <taxon>Bacteria</taxon>
        <taxon>Pseudomonadati</taxon>
        <taxon>Pseudomonadota</taxon>
        <taxon>Betaproteobacteria</taxon>
        <taxon>Burkholderiales</taxon>
        <taxon>Oxalobacteraceae</taxon>
        <taxon>Telluria group</taxon>
        <taxon>Massilia</taxon>
    </lineage>
</organism>
<proteinExistence type="predicted"/>